<dbReference type="Proteomes" id="UP000799118">
    <property type="component" value="Unassembled WGS sequence"/>
</dbReference>
<reference evidence="1" key="1">
    <citation type="journal article" date="2019" name="Environ. Microbiol.">
        <title>Fungal ecological strategies reflected in gene transcription - a case study of two litter decomposers.</title>
        <authorList>
            <person name="Barbi F."/>
            <person name="Kohler A."/>
            <person name="Barry K."/>
            <person name="Baskaran P."/>
            <person name="Daum C."/>
            <person name="Fauchery L."/>
            <person name="Ihrmark K."/>
            <person name="Kuo A."/>
            <person name="LaButti K."/>
            <person name="Lipzen A."/>
            <person name="Morin E."/>
            <person name="Grigoriev I.V."/>
            <person name="Henrissat B."/>
            <person name="Lindahl B."/>
            <person name="Martin F."/>
        </authorList>
    </citation>
    <scope>NUCLEOTIDE SEQUENCE</scope>
    <source>
        <strain evidence="1">JB14</strain>
    </source>
</reference>
<evidence type="ECO:0000313" key="2">
    <source>
        <dbReference type="Proteomes" id="UP000799118"/>
    </source>
</evidence>
<protein>
    <submittedName>
        <fullName evidence="1">Uncharacterized protein</fullName>
    </submittedName>
</protein>
<dbReference type="EMBL" id="ML769406">
    <property type="protein sequence ID" value="KAE9405882.1"/>
    <property type="molecule type" value="Genomic_DNA"/>
</dbReference>
<keyword evidence="2" id="KW-1185">Reference proteome</keyword>
<proteinExistence type="predicted"/>
<organism evidence="1 2">
    <name type="scientific">Gymnopus androsaceus JB14</name>
    <dbReference type="NCBI Taxonomy" id="1447944"/>
    <lineage>
        <taxon>Eukaryota</taxon>
        <taxon>Fungi</taxon>
        <taxon>Dikarya</taxon>
        <taxon>Basidiomycota</taxon>
        <taxon>Agaricomycotina</taxon>
        <taxon>Agaricomycetes</taxon>
        <taxon>Agaricomycetidae</taxon>
        <taxon>Agaricales</taxon>
        <taxon>Marasmiineae</taxon>
        <taxon>Omphalotaceae</taxon>
        <taxon>Gymnopus</taxon>
    </lineage>
</organism>
<sequence>MSDLQNELREFLRQPPKDAEPLTIPPHFGHLLPQDYVEIALDYIDEYPFDRTLPINQLRKARDYLRACVTVDRSGLACIADPKYDPGQQQQRFIHQVVFKLLLETNEASSVVTPTDTDDLRKQSLVDKVKDRDFNCRMTGLARKKKKYANWEAQRGRASLEASAFVTALTGIPTDNWEADGIENAFLIQASLHKLFGAFQLYLEFIIRARTGAADPLFDLAAVVNDQRRICDEPGALIDIPLRPRRNETIPDIRMKFFVLHKFIGDIVWMCGGAGTDYDEEKEEDEENLKVLSNYNFDEIVRKLNSPWYELFVAGGYVWKNLGAEGS</sequence>
<name>A0A6A4I272_9AGAR</name>
<accession>A0A6A4I272</accession>
<dbReference type="OrthoDB" id="2980357at2759"/>
<evidence type="ECO:0000313" key="1">
    <source>
        <dbReference type="EMBL" id="KAE9405882.1"/>
    </source>
</evidence>
<dbReference type="AlphaFoldDB" id="A0A6A4I272"/>
<gene>
    <name evidence="1" type="ORF">BT96DRAFT_1060589</name>
</gene>